<gene>
    <name evidence="3" type="ORF">OUY24_02605</name>
</gene>
<accession>A0ABT4SRN1</accession>
<feature type="transmembrane region" description="Helical" evidence="2">
    <location>
        <begin position="388"/>
        <end position="407"/>
    </location>
</feature>
<reference evidence="3 4" key="1">
    <citation type="submission" date="2022-11" db="EMBL/GenBank/DDBJ databases">
        <title>Nonomuraea corallina sp. nov., a new species of the genus Nonomuraea isolated from sea side sediment in Thai sea.</title>
        <authorList>
            <person name="Ngamcharungchit C."/>
            <person name="Matsumoto A."/>
            <person name="Suriyachadkun C."/>
            <person name="Panbangred W."/>
            <person name="Inahashi Y."/>
            <person name="Intra B."/>
        </authorList>
    </citation>
    <scope>NUCLEOTIDE SEQUENCE [LARGE SCALE GENOMIC DNA]</scope>
    <source>
        <strain evidence="3 4">DSM 43553</strain>
    </source>
</reference>
<feature type="transmembrane region" description="Helical" evidence="2">
    <location>
        <begin position="215"/>
        <end position="235"/>
    </location>
</feature>
<feature type="region of interest" description="Disordered" evidence="1">
    <location>
        <begin position="595"/>
        <end position="616"/>
    </location>
</feature>
<proteinExistence type="predicted"/>
<evidence type="ECO:0000313" key="4">
    <source>
        <dbReference type="Proteomes" id="UP001212498"/>
    </source>
</evidence>
<organism evidence="3 4">
    <name type="scientific">Nonomuraea ferruginea</name>
    <dbReference type="NCBI Taxonomy" id="46174"/>
    <lineage>
        <taxon>Bacteria</taxon>
        <taxon>Bacillati</taxon>
        <taxon>Actinomycetota</taxon>
        <taxon>Actinomycetes</taxon>
        <taxon>Streptosporangiales</taxon>
        <taxon>Streptosporangiaceae</taxon>
        <taxon>Nonomuraea</taxon>
    </lineage>
</organism>
<comment type="caution">
    <text evidence="3">The sequence shown here is derived from an EMBL/GenBank/DDBJ whole genome shotgun (WGS) entry which is preliminary data.</text>
</comment>
<evidence type="ECO:0000256" key="1">
    <source>
        <dbReference type="SAM" id="MobiDB-lite"/>
    </source>
</evidence>
<keyword evidence="2" id="KW-1133">Transmembrane helix</keyword>
<sequence length="667" mass="75443">MTDPGPGTTNLADRSAMVAVQGEAFHGDITVYMIPPGASPEQAFTVGLNCLRGGMVGKAREHITQAVVDGHVTSRSCFYLLLALLSGRTLQQVPDHELSCLAMAQGKIAGHAEDEWTRAVRVINRLLESLRAGDVDASGVEERLRELSDDRRDEILRHLELFLHGPVQNASWARAFAQANRDRCDSARLDRVWKFFQPKPFEPRARPARSPDTPISGWILSATTTALSLTAIGHVSLQAWLYSWSSTVLATLLLAAGAYGCVPAGVEWRYRSERLRAMDRELRTARQRSAEGLPRGFSSRIDRQFIDYFARYVPRTIEREAWLALTDGIRQVLRDEVIELYRESKIDAKRVSWLIRYLVSDVKDRWQRGLLHQDRDLLRVPAATKARFALGALVSGAGLVSLLWSGFTISPFSVVGAALLAAVVGVVAVRGWLRIVLEYKWYAADRIREKRQLNERQAAFDRWTRKLKDKPDDREMASWLDCDRKALTEEAMRHYKLQPDDVIAHAFIEAPATSYKRARVRNGPWRYSRYKLLVFLLTADGVRQMSVDLDFQKVTFHNRRRINYRYDAVAAVQVIDADDGRRTFELTLVNGHPIEVEVTGPPPNPESEPEEDPRTVSQVTLDTAGLGNTLHVLEGVAAEGKEWIKHERERERDRLTDLANAARGFYR</sequence>
<dbReference type="Proteomes" id="UP001212498">
    <property type="component" value="Unassembled WGS sequence"/>
</dbReference>
<protein>
    <submittedName>
        <fullName evidence="3">Uncharacterized protein</fullName>
    </submittedName>
</protein>
<dbReference type="RefSeq" id="WP_271274993.1">
    <property type="nucleotide sequence ID" value="NZ_BAABFD010000007.1"/>
</dbReference>
<keyword evidence="4" id="KW-1185">Reference proteome</keyword>
<keyword evidence="2" id="KW-0812">Transmembrane</keyword>
<name>A0ABT4SRN1_9ACTN</name>
<feature type="transmembrane region" description="Helical" evidence="2">
    <location>
        <begin position="241"/>
        <end position="266"/>
    </location>
</feature>
<keyword evidence="2" id="KW-0472">Membrane</keyword>
<evidence type="ECO:0000256" key="2">
    <source>
        <dbReference type="SAM" id="Phobius"/>
    </source>
</evidence>
<feature type="transmembrane region" description="Helical" evidence="2">
    <location>
        <begin position="413"/>
        <end position="433"/>
    </location>
</feature>
<evidence type="ECO:0000313" key="3">
    <source>
        <dbReference type="EMBL" id="MDA0639506.1"/>
    </source>
</evidence>
<dbReference type="EMBL" id="JAPNUD010000004">
    <property type="protein sequence ID" value="MDA0639506.1"/>
    <property type="molecule type" value="Genomic_DNA"/>
</dbReference>